<dbReference type="OrthoDB" id="310030at2759"/>
<reference evidence="11 12" key="1">
    <citation type="submission" date="2016-03" db="EMBL/GenBank/DDBJ databases">
        <title>Choanephora cucurbitarum.</title>
        <authorList>
            <person name="Min B."/>
            <person name="Park H."/>
            <person name="Park J.-H."/>
            <person name="Shin H.-D."/>
            <person name="Choi I.-G."/>
        </authorList>
    </citation>
    <scope>NUCLEOTIDE SEQUENCE [LARGE SCALE GENOMIC DNA]</scope>
    <source>
        <strain evidence="11 12">KUS-F28377</strain>
    </source>
</reference>
<evidence type="ECO:0000256" key="7">
    <source>
        <dbReference type="ARBA" id="ARBA00022824"/>
    </source>
</evidence>
<dbReference type="Proteomes" id="UP000093000">
    <property type="component" value="Unassembled WGS sequence"/>
</dbReference>
<evidence type="ECO:0000256" key="3">
    <source>
        <dbReference type="ARBA" id="ARBA00004922"/>
    </source>
</evidence>
<sequence>MRSVHFILFALSCLCSLVWAFPTQFENTKVVRVIEINTGIAREDIGVRAKNVDTKPATDYYFYLPHIVTQNAASISAFLRKQKTPLDVALQQADDDVNVYKVTLNEAIQPQQDLLLGIKVTYTHIVKPMPAKLPQVAKQHTVYAFNSYFLSPYLSKEVKTTLQTPTKGIVGHTGAENKSNAKDNKIVYGPYVDVPPRSFQLATAHFENTKPMITVTQLERDIQVSHWGNKLSVEEHYAVRNDGAQLDSDFNRVKYMMSQPIHEQTNVWKGLSYQLPQDAHDPYYRDEVGNVSTSRFRVEPT</sequence>
<keyword evidence="9" id="KW-0472">Membrane</keyword>
<evidence type="ECO:0000256" key="4">
    <source>
        <dbReference type="ARBA" id="ARBA00008905"/>
    </source>
</evidence>
<dbReference type="Pfam" id="PF04597">
    <property type="entry name" value="Ribophorin_I"/>
    <property type="match status" value="1"/>
</dbReference>
<dbReference type="UniPathway" id="UPA00378"/>
<dbReference type="PANTHER" id="PTHR21049:SF0">
    <property type="entry name" value="DOLICHYL-DIPHOSPHOOLIGOSACCHARIDE--PROTEIN GLYCOSYLTRANSFERASE SUBUNIT 1"/>
    <property type="match status" value="1"/>
</dbReference>
<dbReference type="GO" id="GO:0008250">
    <property type="term" value="C:oligosaccharyltransferase complex"/>
    <property type="evidence" value="ECO:0007669"/>
    <property type="project" value="UniProtKB-UniRule"/>
</dbReference>
<keyword evidence="7 10" id="KW-0256">Endoplasmic reticulum</keyword>
<organism evidence="11 12">
    <name type="scientific">Choanephora cucurbitarum</name>
    <dbReference type="NCBI Taxonomy" id="101091"/>
    <lineage>
        <taxon>Eukaryota</taxon>
        <taxon>Fungi</taxon>
        <taxon>Fungi incertae sedis</taxon>
        <taxon>Mucoromycota</taxon>
        <taxon>Mucoromycotina</taxon>
        <taxon>Mucoromycetes</taxon>
        <taxon>Mucorales</taxon>
        <taxon>Mucorineae</taxon>
        <taxon>Choanephoraceae</taxon>
        <taxon>Choanephoroideae</taxon>
        <taxon>Choanephora</taxon>
    </lineage>
</organism>
<feature type="chain" id="PRO_5008810993" description="Dolichyl-diphosphooligosaccharide--protein glycosyltransferase subunit 1" evidence="10">
    <location>
        <begin position="21"/>
        <end position="301"/>
    </location>
</feature>
<evidence type="ECO:0000256" key="1">
    <source>
        <dbReference type="ARBA" id="ARBA00002791"/>
    </source>
</evidence>
<keyword evidence="5" id="KW-0812">Transmembrane</keyword>
<evidence type="ECO:0000256" key="5">
    <source>
        <dbReference type="ARBA" id="ARBA00022692"/>
    </source>
</evidence>
<comment type="similarity">
    <text evidence="4 10">Belongs to the OST1 family.</text>
</comment>
<accession>A0A1C7NEQ1</accession>
<comment type="caution">
    <text evidence="11">The sequence shown here is derived from an EMBL/GenBank/DDBJ whole genome shotgun (WGS) entry which is preliminary data.</text>
</comment>
<dbReference type="InterPro" id="IPR007676">
    <property type="entry name" value="Ribophorin_I"/>
</dbReference>
<comment type="subcellular location">
    <subcellularLocation>
        <location evidence="2 10">Endoplasmic reticulum membrane</location>
        <topology evidence="2 10">Single-pass type I membrane protein</topology>
    </subcellularLocation>
</comment>
<evidence type="ECO:0000256" key="9">
    <source>
        <dbReference type="ARBA" id="ARBA00023136"/>
    </source>
</evidence>
<keyword evidence="12" id="KW-1185">Reference proteome</keyword>
<dbReference type="STRING" id="101091.A0A1C7NEQ1"/>
<dbReference type="FunCoup" id="A0A1C7NEQ1">
    <property type="interactions" value="759"/>
</dbReference>
<dbReference type="GO" id="GO:0018279">
    <property type="term" value="P:protein N-linked glycosylation via asparagine"/>
    <property type="evidence" value="ECO:0007669"/>
    <property type="project" value="TreeGrafter"/>
</dbReference>
<evidence type="ECO:0000256" key="8">
    <source>
        <dbReference type="ARBA" id="ARBA00022989"/>
    </source>
</evidence>
<evidence type="ECO:0000313" key="11">
    <source>
        <dbReference type="EMBL" id="OBZ87528.1"/>
    </source>
</evidence>
<feature type="non-terminal residue" evidence="11">
    <location>
        <position position="301"/>
    </location>
</feature>
<dbReference type="GO" id="GO:0016740">
    <property type="term" value="F:transferase activity"/>
    <property type="evidence" value="ECO:0007669"/>
    <property type="project" value="UniProtKB-KW"/>
</dbReference>
<dbReference type="AlphaFoldDB" id="A0A1C7NEQ1"/>
<keyword evidence="8" id="KW-1133">Transmembrane helix</keyword>
<proteinExistence type="inferred from homology"/>
<comment type="subunit">
    <text evidence="10">Component of the oligosaccharyltransferase (OST) complex.</text>
</comment>
<keyword evidence="11" id="KW-0808">Transferase</keyword>
<evidence type="ECO:0000256" key="10">
    <source>
        <dbReference type="RuleBase" id="RU361143"/>
    </source>
</evidence>
<keyword evidence="6 10" id="KW-0732">Signal</keyword>
<evidence type="ECO:0000256" key="2">
    <source>
        <dbReference type="ARBA" id="ARBA00004115"/>
    </source>
</evidence>
<gene>
    <name evidence="11" type="primary">OST1A</name>
    <name evidence="11" type="ORF">A0J61_04430</name>
</gene>
<evidence type="ECO:0000256" key="6">
    <source>
        <dbReference type="ARBA" id="ARBA00022729"/>
    </source>
</evidence>
<name>A0A1C7NEQ1_9FUNG</name>
<evidence type="ECO:0000313" key="12">
    <source>
        <dbReference type="Proteomes" id="UP000093000"/>
    </source>
</evidence>
<dbReference type="EMBL" id="LUGH01000216">
    <property type="protein sequence ID" value="OBZ87528.1"/>
    <property type="molecule type" value="Genomic_DNA"/>
</dbReference>
<dbReference type="InParanoid" id="A0A1C7NEQ1"/>
<dbReference type="PANTHER" id="PTHR21049">
    <property type="entry name" value="RIBOPHORIN I"/>
    <property type="match status" value="1"/>
</dbReference>
<comment type="pathway">
    <text evidence="3 10">Protein modification; protein glycosylation.</text>
</comment>
<feature type="signal peptide" evidence="10">
    <location>
        <begin position="1"/>
        <end position="20"/>
    </location>
</feature>
<comment type="function">
    <text evidence="1 10">Subunit of the oligosaccharyl transferase (OST) complex that catalyzes the initial transfer of a defined glycan (Glc(3)Man(9)GlcNAc(2) in eukaryotes) from the lipid carrier dolichol-pyrophosphate to an asparagine residue within an Asn-X-Ser/Thr consensus motif in nascent polypeptide chains, the first step in protein N-glycosylation. N-glycosylation occurs cotranslationally and the complex associates with the Sec61 complex at the channel-forming translocon complex that mediates protein translocation across the endoplasmic reticulum (ER). All subunits are required for a maximal enzyme activity.</text>
</comment>
<protein>
    <recommendedName>
        <fullName evidence="10">Dolichyl-diphosphooligosaccharide--protein glycosyltransferase subunit 1</fullName>
    </recommendedName>
</protein>